<dbReference type="SUPFAM" id="SSF54001">
    <property type="entry name" value="Cysteine proteinases"/>
    <property type="match status" value="1"/>
</dbReference>
<feature type="signal peptide" evidence="1">
    <location>
        <begin position="1"/>
        <end position="26"/>
    </location>
</feature>
<dbReference type="AlphaFoldDB" id="A0A4Q7J3W2"/>
<keyword evidence="4" id="KW-1185">Reference proteome</keyword>
<evidence type="ECO:0000313" key="4">
    <source>
        <dbReference type="Proteomes" id="UP000292003"/>
    </source>
</evidence>
<comment type="caution">
    <text evidence="3">The sequence shown here is derived from an EMBL/GenBank/DDBJ whole genome shotgun (WGS) entry which is preliminary data.</text>
</comment>
<feature type="domain" description="Peptidase C51" evidence="2">
    <location>
        <begin position="42"/>
        <end position="193"/>
    </location>
</feature>
<sequence>MSPRLLSAVGAVAVAALLGTATPVSAESELRDEFPALTAAADLAASRSEVVRIANGEVGYRERAGNCTKYSKDCAAWCGMFTRWVWNKAGVSKLPPAGYGKAWVATYWASWGAGKGLLKRRPAGTRKGDPAAGDVIVYGVPGSLAGHVAIVAKVHADGKLTTIDGNLSNKVVKRTIDPKTTTTNGGSVYGYVRPAF</sequence>
<dbReference type="OrthoDB" id="9815928at2"/>
<dbReference type="InterPro" id="IPR038765">
    <property type="entry name" value="Papain-like_cys_pep_sf"/>
</dbReference>
<accession>A0A4Q7J3W2</accession>
<protein>
    <submittedName>
        <fullName evidence="3">CHAP domain-containing protein</fullName>
    </submittedName>
</protein>
<dbReference type="Gene3D" id="3.90.1720.10">
    <property type="entry name" value="endopeptidase domain like (from Nostoc punctiforme)"/>
    <property type="match status" value="1"/>
</dbReference>
<dbReference type="EMBL" id="SFCC01000009">
    <property type="protein sequence ID" value="RZQ62221.1"/>
    <property type="molecule type" value="Genomic_DNA"/>
</dbReference>
<reference evidence="3 4" key="1">
    <citation type="submission" date="2019-02" db="EMBL/GenBank/DDBJ databases">
        <title>Draft genome sequence of Amycolatopsis sp. 8-3EHSu isolated from roots of Suaeda maritima.</title>
        <authorList>
            <person name="Duangmal K."/>
            <person name="Chantavorakit T."/>
        </authorList>
    </citation>
    <scope>NUCLEOTIDE SEQUENCE [LARGE SCALE GENOMIC DNA]</scope>
    <source>
        <strain evidence="3 4">8-3EHSu</strain>
    </source>
</reference>
<evidence type="ECO:0000259" key="2">
    <source>
        <dbReference type="PROSITE" id="PS50911"/>
    </source>
</evidence>
<feature type="chain" id="PRO_5020458877" evidence="1">
    <location>
        <begin position="27"/>
        <end position="196"/>
    </location>
</feature>
<organism evidence="3 4">
    <name type="scientific">Amycolatopsis suaedae</name>
    <dbReference type="NCBI Taxonomy" id="2510978"/>
    <lineage>
        <taxon>Bacteria</taxon>
        <taxon>Bacillati</taxon>
        <taxon>Actinomycetota</taxon>
        <taxon>Actinomycetes</taxon>
        <taxon>Pseudonocardiales</taxon>
        <taxon>Pseudonocardiaceae</taxon>
        <taxon>Amycolatopsis</taxon>
    </lineage>
</organism>
<evidence type="ECO:0000313" key="3">
    <source>
        <dbReference type="EMBL" id="RZQ62221.1"/>
    </source>
</evidence>
<dbReference type="RefSeq" id="WP_130476649.1">
    <property type="nucleotide sequence ID" value="NZ_SFCC01000009.1"/>
</dbReference>
<dbReference type="InterPro" id="IPR007921">
    <property type="entry name" value="CHAP_dom"/>
</dbReference>
<evidence type="ECO:0000256" key="1">
    <source>
        <dbReference type="SAM" id="SignalP"/>
    </source>
</evidence>
<keyword evidence="1" id="KW-0732">Signal</keyword>
<gene>
    <name evidence="3" type="ORF">EWH70_18205</name>
</gene>
<dbReference type="Proteomes" id="UP000292003">
    <property type="component" value="Unassembled WGS sequence"/>
</dbReference>
<dbReference type="Pfam" id="PF05257">
    <property type="entry name" value="CHAP"/>
    <property type="match status" value="1"/>
</dbReference>
<dbReference type="PROSITE" id="PS50911">
    <property type="entry name" value="CHAP"/>
    <property type="match status" value="1"/>
</dbReference>
<name>A0A4Q7J3W2_9PSEU</name>
<proteinExistence type="predicted"/>